<accession>C8TDX7</accession>
<evidence type="ECO:0000313" key="1">
    <source>
        <dbReference type="EMBL" id="CAK51463.1"/>
    </source>
</evidence>
<evidence type="ECO:0000313" key="2">
    <source>
        <dbReference type="Proteomes" id="UP000243681"/>
    </source>
</evidence>
<dbReference type="AlphaFoldDB" id="C8TDX7"/>
<dbReference type="Proteomes" id="UP000243681">
    <property type="component" value="Chromosome 1"/>
</dbReference>
<reference evidence="1 2" key="1">
    <citation type="journal article" date="2007" name="Genome Res.">
        <title>Sequencing and analysis of chromosome 1 of Eimeria tenella reveals a unique segmental organization.</title>
        <authorList>
            <person name="Ling K.H."/>
            <person name="Rajandream M.A."/>
            <person name="Rivailler P."/>
            <person name="Ivens A."/>
            <person name="Yap S.J."/>
            <person name="Madeira A.M.B.N."/>
            <person name="Mungall K."/>
            <person name="Billington K."/>
            <person name="Yee W.Y."/>
            <person name="Bankier A.T."/>
            <person name="Carroll F."/>
            <person name="Durham A.M."/>
            <person name="Peters N."/>
            <person name="Loo S.S."/>
            <person name="Mat-Isa M.N."/>
            <person name="Novaes J."/>
            <person name="Quail M."/>
            <person name="Rosli R."/>
            <person name="Shamsudin M.N."/>
            <person name="Sobreira T.J.P."/>
            <person name="Tivey A.R."/>
            <person name="Wai S.F."/>
            <person name="White S."/>
            <person name="Wu X."/>
            <person name="Kerhornou A.X."/>
            <person name="Blake D."/>
            <person name="Mohamed R."/>
            <person name="Shirley M."/>
            <person name="Gruber A."/>
            <person name="Berriman M."/>
            <person name="Tomley F."/>
            <person name="Dear P.H."/>
            <person name="Wan K.L."/>
        </authorList>
    </citation>
    <scope>NUCLEOTIDE SEQUENCE [LARGE SCALE GENOMIC DNA]</scope>
    <source>
        <strain evidence="1 2">Houghton</strain>
    </source>
</reference>
<dbReference type="EMBL" id="AM269894">
    <property type="protein sequence ID" value="CAK51463.1"/>
    <property type="molecule type" value="Genomic_DNA"/>
</dbReference>
<protein>
    <submittedName>
        <fullName evidence="1">Uncharacterized protein</fullName>
    </submittedName>
</protein>
<sequence>MSAQQDQQCETLAEVFGVCKRRAWTNREAGALCNGIEKPLSLEFVKSNRYSFKRSSAAL</sequence>
<proteinExistence type="predicted"/>
<gene>
    <name evidence="1" type="ORF">e2017b09.tmp0272</name>
</gene>
<name>C8TDX7_EIMTE</name>
<organism evidence="1 2">
    <name type="scientific">Eimeria tenella</name>
    <name type="common">Coccidian parasite</name>
    <dbReference type="NCBI Taxonomy" id="5802"/>
    <lineage>
        <taxon>Eukaryota</taxon>
        <taxon>Sar</taxon>
        <taxon>Alveolata</taxon>
        <taxon>Apicomplexa</taxon>
        <taxon>Conoidasida</taxon>
        <taxon>Coccidia</taxon>
        <taxon>Eucoccidiorida</taxon>
        <taxon>Eimeriorina</taxon>
        <taxon>Eimeriidae</taxon>
        <taxon>Eimeria</taxon>
    </lineage>
</organism>